<evidence type="ECO:0000313" key="1">
    <source>
        <dbReference type="EMBL" id="AAN02115.1"/>
    </source>
</evidence>
<evidence type="ECO:0000313" key="2">
    <source>
        <dbReference type="Proteomes" id="UP000000731"/>
    </source>
</evidence>
<reference evidence="1 2" key="1">
    <citation type="journal article" date="2003" name="Cell">
        <title>Origins of highly mosaic mycobacteriophage genomes.</title>
        <authorList>
            <person name="Pedulla M.L."/>
            <person name="Ford M.E."/>
            <person name="Houtz J.M."/>
            <person name="Karthikeyan T."/>
            <person name="Wadsworth C."/>
            <person name="Lewis J.A."/>
            <person name="Jacobs-Sera D."/>
            <person name="Falbo J."/>
            <person name="Gross J."/>
            <person name="Pannunzio N.R."/>
            <person name="Brucker W."/>
            <person name="Kumar V."/>
            <person name="Kandasamy J."/>
            <person name="Keenan L."/>
            <person name="Bardarov S."/>
            <person name="Kriakov J."/>
            <person name="Lawrence J.G."/>
            <person name="Jacobs W.R. Jr."/>
            <person name="Hendrix R.W."/>
            <person name="Hatfull G.F."/>
        </authorList>
    </citation>
    <scope>NUCLEOTIDE SEQUENCE</scope>
</reference>
<keyword evidence="2" id="KW-1185">Reference proteome</keyword>
<dbReference type="RefSeq" id="NP_818599.1">
    <property type="nucleotide sequence ID" value="NC_004689.1"/>
</dbReference>
<protein>
    <submittedName>
        <fullName evidence="1">Uncharacterized protein</fullName>
    </submittedName>
</protein>
<dbReference type="KEGG" id="vg:1260264"/>
<name>Q856B1_9CAUD</name>
<organism evidence="1 2">
    <name type="scientific">Mycobacterium phage Barnyard</name>
    <dbReference type="NCBI Taxonomy" id="205880"/>
    <lineage>
        <taxon>Viruses</taxon>
        <taxon>Duplodnaviria</taxon>
        <taxon>Heunggongvirae</taxon>
        <taxon>Uroviricota</taxon>
        <taxon>Caudoviricetes</taxon>
        <taxon>Barnyardvirus</taxon>
        <taxon>Barnyardvirus barnyard</taxon>
    </lineage>
</organism>
<gene>
    <name evidence="1" type="primary">61</name>
    <name evidence="1" type="ORF">PBI_BARNYARD_61</name>
</gene>
<sequence length="114" mass="12974">MSIPEATGDCYEAALNYLMDHRDELHLRLVHAEVAGQGPLEGITLGHAWVEDGGWVIDRSNGRNIRMPKWQYYAIGKVLEINNIHRYTFQQAAETCLKYGHYGPWVDSLMNTAL</sequence>
<dbReference type="Proteomes" id="UP000000731">
    <property type="component" value="Segment"/>
</dbReference>
<proteinExistence type="predicted"/>
<accession>Q856B1</accession>
<dbReference type="EMBL" id="AY129339">
    <property type="protein sequence ID" value="AAN02115.1"/>
    <property type="molecule type" value="Genomic_DNA"/>
</dbReference>